<evidence type="ECO:0000256" key="7">
    <source>
        <dbReference type="ARBA" id="ARBA00022884"/>
    </source>
</evidence>
<dbReference type="GO" id="GO:0000467">
    <property type="term" value="P:exonucleolytic trimming to generate mature 3'-end of 5.8S rRNA from tricistronic rRNA transcript (SSU-rRNA, 5.8S rRNA, LSU-rRNA)"/>
    <property type="evidence" value="ECO:0007669"/>
    <property type="project" value="TreeGrafter"/>
</dbReference>
<dbReference type="GO" id="GO:0000177">
    <property type="term" value="C:cytoplasmic exosome (RNase complex)"/>
    <property type="evidence" value="ECO:0007669"/>
    <property type="project" value="TreeGrafter"/>
</dbReference>
<dbReference type="EMBL" id="MCGR01000072">
    <property type="protein sequence ID" value="ORY61172.1"/>
    <property type="molecule type" value="Genomic_DNA"/>
</dbReference>
<dbReference type="Proteomes" id="UP000193467">
    <property type="component" value="Unassembled WGS sequence"/>
</dbReference>
<dbReference type="Gene3D" id="3.30.230.70">
    <property type="entry name" value="GHMP Kinase, N-terminal domain"/>
    <property type="match status" value="1"/>
</dbReference>
<dbReference type="PANTHER" id="PTHR11097:SF9">
    <property type="entry name" value="EXOSOME COMPLEX COMPONENT RRP43"/>
    <property type="match status" value="1"/>
</dbReference>
<dbReference type="InterPro" id="IPR036345">
    <property type="entry name" value="ExoRNase_PH_dom2_sf"/>
</dbReference>
<dbReference type="OrthoDB" id="45882at2759"/>
<dbReference type="Pfam" id="PF03725">
    <property type="entry name" value="RNase_PH_C"/>
    <property type="match status" value="1"/>
</dbReference>
<dbReference type="GO" id="GO:0034475">
    <property type="term" value="P:U4 snRNA 3'-end processing"/>
    <property type="evidence" value="ECO:0007669"/>
    <property type="project" value="TreeGrafter"/>
</dbReference>
<dbReference type="GO" id="GO:0035925">
    <property type="term" value="F:mRNA 3'-UTR AU-rich region binding"/>
    <property type="evidence" value="ECO:0007669"/>
    <property type="project" value="TreeGrafter"/>
</dbReference>
<evidence type="ECO:0000259" key="10">
    <source>
        <dbReference type="Pfam" id="PF01138"/>
    </source>
</evidence>
<dbReference type="PANTHER" id="PTHR11097">
    <property type="entry name" value="EXOSOME COMPLEX EXONUCLEASE RIBOSOMAL RNA PROCESSING PROTEIN"/>
    <property type="match status" value="1"/>
</dbReference>
<dbReference type="GO" id="GO:0016075">
    <property type="term" value="P:rRNA catabolic process"/>
    <property type="evidence" value="ECO:0007669"/>
    <property type="project" value="TreeGrafter"/>
</dbReference>
<dbReference type="GO" id="GO:0000176">
    <property type="term" value="C:nuclear exosome (RNase complex)"/>
    <property type="evidence" value="ECO:0007669"/>
    <property type="project" value="TreeGrafter"/>
</dbReference>
<dbReference type="GO" id="GO:0071028">
    <property type="term" value="P:nuclear mRNA surveillance"/>
    <property type="evidence" value="ECO:0007669"/>
    <property type="project" value="TreeGrafter"/>
</dbReference>
<dbReference type="SUPFAM" id="SSF55666">
    <property type="entry name" value="Ribonuclease PH domain 2-like"/>
    <property type="match status" value="1"/>
</dbReference>
<gene>
    <name evidence="12" type="ORF">BCR35DRAFT_295549</name>
</gene>
<dbReference type="InParanoid" id="A0A1Y2DPF9"/>
<dbReference type="STRING" id="106004.A0A1Y2DPF9"/>
<feature type="domain" description="Exoribonuclease phosphorolytic" evidence="10">
    <location>
        <begin position="57"/>
        <end position="190"/>
    </location>
</feature>
<dbReference type="AlphaFoldDB" id="A0A1Y2DPF9"/>
<evidence type="ECO:0000256" key="3">
    <source>
        <dbReference type="ARBA" id="ARBA00006678"/>
    </source>
</evidence>
<organism evidence="12 13">
    <name type="scientific">Leucosporidium creatinivorum</name>
    <dbReference type="NCBI Taxonomy" id="106004"/>
    <lineage>
        <taxon>Eukaryota</taxon>
        <taxon>Fungi</taxon>
        <taxon>Dikarya</taxon>
        <taxon>Basidiomycota</taxon>
        <taxon>Pucciniomycotina</taxon>
        <taxon>Microbotryomycetes</taxon>
        <taxon>Leucosporidiales</taxon>
        <taxon>Leucosporidium</taxon>
    </lineage>
</organism>
<comment type="caution">
    <text evidence="12">The sequence shown here is derived from an EMBL/GenBank/DDBJ whole genome shotgun (WGS) entry which is preliminary data.</text>
</comment>
<feature type="domain" description="Exoribonuclease phosphorolytic" evidence="11">
    <location>
        <begin position="221"/>
        <end position="272"/>
    </location>
</feature>
<dbReference type="GO" id="GO:0005840">
    <property type="term" value="C:ribosome"/>
    <property type="evidence" value="ECO:0007669"/>
    <property type="project" value="UniProtKB-KW"/>
</dbReference>
<dbReference type="SUPFAM" id="SSF54211">
    <property type="entry name" value="Ribosomal protein S5 domain 2-like"/>
    <property type="match status" value="1"/>
</dbReference>
<dbReference type="FunFam" id="3.30.230.70:FF:000017">
    <property type="entry name" value="Exosome complex component Rrp42"/>
    <property type="match status" value="1"/>
</dbReference>
<accession>A0A1Y2DPF9</accession>
<dbReference type="Pfam" id="PF01138">
    <property type="entry name" value="RNase_PH"/>
    <property type="match status" value="1"/>
</dbReference>
<keyword evidence="8" id="KW-0539">Nucleus</keyword>
<keyword evidence="12" id="KW-0689">Ribosomal protein</keyword>
<protein>
    <recommendedName>
        <fullName evidence="9">Ribosomal RNA-processing protein 43</fullName>
    </recommendedName>
</protein>
<dbReference type="GO" id="GO:0071035">
    <property type="term" value="P:nuclear polyadenylation-dependent rRNA catabolic process"/>
    <property type="evidence" value="ECO:0007669"/>
    <property type="project" value="TreeGrafter"/>
</dbReference>
<dbReference type="GO" id="GO:0034476">
    <property type="term" value="P:U5 snRNA 3'-end processing"/>
    <property type="evidence" value="ECO:0007669"/>
    <property type="project" value="TreeGrafter"/>
</dbReference>
<dbReference type="InterPro" id="IPR050590">
    <property type="entry name" value="Exosome_comp_Rrp42_subfam"/>
</dbReference>
<dbReference type="CDD" id="cd11369">
    <property type="entry name" value="RNase_PH_RRP43"/>
    <property type="match status" value="1"/>
</dbReference>
<dbReference type="InterPro" id="IPR020568">
    <property type="entry name" value="Ribosomal_Su5_D2-typ_SF"/>
</dbReference>
<keyword evidence="13" id="KW-1185">Reference proteome</keyword>
<evidence type="ECO:0000256" key="1">
    <source>
        <dbReference type="ARBA" id="ARBA00004496"/>
    </source>
</evidence>
<comment type="subcellular location">
    <subcellularLocation>
        <location evidence="1">Cytoplasm</location>
    </subcellularLocation>
    <subcellularLocation>
        <location evidence="2">Nucleus</location>
        <location evidence="2">Nucleolus</location>
    </subcellularLocation>
</comment>
<evidence type="ECO:0000313" key="12">
    <source>
        <dbReference type="EMBL" id="ORY61172.1"/>
    </source>
</evidence>
<comment type="similarity">
    <text evidence="3">Belongs to the RNase PH family.</text>
</comment>
<evidence type="ECO:0000256" key="2">
    <source>
        <dbReference type="ARBA" id="ARBA00004604"/>
    </source>
</evidence>
<keyword evidence="6" id="KW-0271">Exosome</keyword>
<evidence type="ECO:0000256" key="4">
    <source>
        <dbReference type="ARBA" id="ARBA00022490"/>
    </source>
</evidence>
<evidence type="ECO:0000256" key="9">
    <source>
        <dbReference type="ARBA" id="ARBA00030617"/>
    </source>
</evidence>
<name>A0A1Y2DPF9_9BASI</name>
<keyword evidence="5" id="KW-0698">rRNA processing</keyword>
<keyword evidence="12" id="KW-0687">Ribonucleoprotein</keyword>
<dbReference type="FunCoup" id="A0A1Y2DPF9">
    <property type="interactions" value="527"/>
</dbReference>
<keyword evidence="7" id="KW-0694">RNA-binding</keyword>
<reference evidence="12 13" key="1">
    <citation type="submission" date="2016-07" db="EMBL/GenBank/DDBJ databases">
        <title>Pervasive Adenine N6-methylation of Active Genes in Fungi.</title>
        <authorList>
            <consortium name="DOE Joint Genome Institute"/>
            <person name="Mondo S.J."/>
            <person name="Dannebaum R.O."/>
            <person name="Kuo R.C."/>
            <person name="Labutti K."/>
            <person name="Haridas S."/>
            <person name="Kuo A."/>
            <person name="Salamov A."/>
            <person name="Ahrendt S.R."/>
            <person name="Lipzen A."/>
            <person name="Sullivan W."/>
            <person name="Andreopoulos W.B."/>
            <person name="Clum A."/>
            <person name="Lindquist E."/>
            <person name="Daum C."/>
            <person name="Ramamoorthy G.K."/>
            <person name="Gryganskyi A."/>
            <person name="Culley D."/>
            <person name="Magnuson J.K."/>
            <person name="James T.Y."/>
            <person name="O'Malley M.A."/>
            <person name="Stajich J.E."/>
            <person name="Spatafora J.W."/>
            <person name="Visel A."/>
            <person name="Grigoriev I.V."/>
        </authorList>
    </citation>
    <scope>NUCLEOTIDE SEQUENCE [LARGE SCALE GENOMIC DNA]</scope>
    <source>
        <strain evidence="12 13">62-1032</strain>
    </source>
</reference>
<evidence type="ECO:0000256" key="5">
    <source>
        <dbReference type="ARBA" id="ARBA00022552"/>
    </source>
</evidence>
<dbReference type="GO" id="GO:0071038">
    <property type="term" value="P:TRAMP-dependent tRNA surveillance pathway"/>
    <property type="evidence" value="ECO:0007669"/>
    <property type="project" value="TreeGrafter"/>
</dbReference>
<proteinExistence type="inferred from homology"/>
<evidence type="ECO:0000259" key="11">
    <source>
        <dbReference type="Pfam" id="PF03725"/>
    </source>
</evidence>
<dbReference type="InterPro" id="IPR027408">
    <property type="entry name" value="PNPase/RNase_PH_dom_sf"/>
</dbReference>
<dbReference type="InterPro" id="IPR033196">
    <property type="entry name" value="Rrp43"/>
</dbReference>
<sequence>MAQSTTASTEAPAGTSALTPALFKRLHPRPYLDRFLQEGVRPDGRPLGADAGEAVWRDASVNIGSISTAPSSALIRLGNTTLVCGITLEIAPPDITTPNQGFIVPNVDLPALCSPLFRPGPPSDEAQVLSTRLRDILIASNVLPLASLIIEPAKAAFVVYLDVVCLNFDGGILDAAVLACVGALKNLRLPKATWDPDTGATLCEPISEKAQGESIPLNPLPLSVTFGIFNGHLLPDPTLFESTLCTSHITIVVSSTTSKLLHVYQAGAPLFSAGADGVEGGGREQLKACIALARSRAKGLLEILA</sequence>
<evidence type="ECO:0000256" key="8">
    <source>
        <dbReference type="ARBA" id="ARBA00023242"/>
    </source>
</evidence>
<evidence type="ECO:0000313" key="13">
    <source>
        <dbReference type="Proteomes" id="UP000193467"/>
    </source>
</evidence>
<dbReference type="InterPro" id="IPR001247">
    <property type="entry name" value="ExoRNase_PH_dom1"/>
</dbReference>
<dbReference type="InterPro" id="IPR015847">
    <property type="entry name" value="ExoRNase_PH_dom2"/>
</dbReference>
<dbReference type="GO" id="GO:0005730">
    <property type="term" value="C:nucleolus"/>
    <property type="evidence" value="ECO:0007669"/>
    <property type="project" value="UniProtKB-SubCell"/>
</dbReference>
<evidence type="ECO:0000256" key="6">
    <source>
        <dbReference type="ARBA" id="ARBA00022835"/>
    </source>
</evidence>
<dbReference type="GO" id="GO:0034473">
    <property type="term" value="P:U1 snRNA 3'-end processing"/>
    <property type="evidence" value="ECO:0007669"/>
    <property type="project" value="TreeGrafter"/>
</dbReference>
<keyword evidence="4" id="KW-0963">Cytoplasm</keyword>